<comment type="caution">
    <text evidence="1">The sequence shown here is derived from an EMBL/GenBank/DDBJ whole genome shotgun (WGS) entry which is preliminary data.</text>
</comment>
<protein>
    <submittedName>
        <fullName evidence="1">Uncharacterized protein</fullName>
    </submittedName>
</protein>
<gene>
    <name evidence="1" type="ORF">N3K66_005177</name>
</gene>
<sequence>MFFGDSTIRQIFWAAATELDADRARDRMYGAEKHSNQIFEAHGITLVYIWDVWTNSTTLDAQLDMFRLGAEAAAEDEEDRAALLVVGTPAFWAAAFTGDDDLDIFMRGVERVGSAVRQTLEQSIVAGGNDPASADQIFLVPVLYPEYESLDGGREDTLTPQKLEYMNALLAASASPELASRVLWSYNSLTAGLECAHDAMGVHVSPDVARAQFRIALDARCNTFAARSSPPKGTCCVAPPEMTSVQHYLTVPLIILLATRLLFSFVVKLSKVEAAVGHAVFVLLWSWLSDRSGVFDGVERHFGPAMSLFLCIAWLLVGSLRVGTTAVTGHSPVGRYLAREQSDELKGVMQGLVLIYHYTHNSRVLPVYKVVRLFIGLYFLLSAYGQSTHMLQSLQDGRACARAALPRNYTLRHAAAVLFRLNALCILLPLTMLTTNYFSYYFSPCISFWFVVTWLTLRVAPEWNLRPRAFAAKVLIALALSHLFISTPGVLETASQATKWAIGVHWSPKEMRFRLALDRYVPFAGMLLAGWNFQQQQKTQLQPSKKENGHENGYSVAAPPMHCTSKSHPSQDGLNMSRWATLASICTTMLYAYIFILPVPLGMGHTFPKYDYNAVHPYVSPLALVALLALRNCTPALRRSYLKLPAALGRISLETYVLQYHVWLANDATSVLSLGLASRVHGVVAGPWLPAAEAALRVLEPCLVTAVFVALAGLTQESTQILGQWVFGNGTSKTGNIAESKRGNTGGVNRRPAALTTAG</sequence>
<name>A0ACC0V3E5_9HYPO</name>
<evidence type="ECO:0000313" key="1">
    <source>
        <dbReference type="EMBL" id="KAI9900915.1"/>
    </source>
</evidence>
<evidence type="ECO:0000313" key="2">
    <source>
        <dbReference type="Proteomes" id="UP001163324"/>
    </source>
</evidence>
<proteinExistence type="predicted"/>
<keyword evidence="2" id="KW-1185">Reference proteome</keyword>
<accession>A0ACC0V3E5</accession>
<dbReference type="Proteomes" id="UP001163324">
    <property type="component" value="Chromosome 4"/>
</dbReference>
<reference evidence="1" key="1">
    <citation type="submission" date="2022-10" db="EMBL/GenBank/DDBJ databases">
        <title>Complete Genome of Trichothecium roseum strain YXFP-22015, a Plant Pathogen Isolated from Citrus.</title>
        <authorList>
            <person name="Wang Y."/>
            <person name="Zhu L."/>
        </authorList>
    </citation>
    <scope>NUCLEOTIDE SEQUENCE</scope>
    <source>
        <strain evidence="1">YXFP-22015</strain>
    </source>
</reference>
<organism evidence="1 2">
    <name type="scientific">Trichothecium roseum</name>
    <dbReference type="NCBI Taxonomy" id="47278"/>
    <lineage>
        <taxon>Eukaryota</taxon>
        <taxon>Fungi</taxon>
        <taxon>Dikarya</taxon>
        <taxon>Ascomycota</taxon>
        <taxon>Pezizomycotina</taxon>
        <taxon>Sordariomycetes</taxon>
        <taxon>Hypocreomycetidae</taxon>
        <taxon>Hypocreales</taxon>
        <taxon>Hypocreales incertae sedis</taxon>
        <taxon>Trichothecium</taxon>
    </lineage>
</organism>
<dbReference type="EMBL" id="CM047943">
    <property type="protein sequence ID" value="KAI9900915.1"/>
    <property type="molecule type" value="Genomic_DNA"/>
</dbReference>